<evidence type="ECO:0000313" key="13">
    <source>
        <dbReference type="EMBL" id="SEK80713.1"/>
    </source>
</evidence>
<dbReference type="Gene3D" id="3.30.420.380">
    <property type="match status" value="1"/>
</dbReference>
<dbReference type="RefSeq" id="WP_090252314.1">
    <property type="nucleotide sequence ID" value="NZ_FOAA01000005.1"/>
</dbReference>
<sequence>MTQRLLILRPHPEGSTWQAVLQASDGRLTPLGTDTLDALRARAPDVACRVLVPGTRVLLTQAHIPTRNPRALRRALPYALEDQLADDVETLHFVPGARHADGSLTVAVVAHTHMTAWLDAVRKAGMEPDQVVPETALLPTEAGAWVLWLEGDEGWLSTGEGMGFTMERDNAAFLLRRRLQEAPEDERPKQLKLLRHGPARPEDDALRALGDTDALTVQVVETSSSLLEHLIAHWPSRPPLNLLCGPYSLKDSLDHLWRPWRLAAGVLLAWVVIQFVGLGWNLQSLRAEQAALEERMVEVYQQTFPGGRIVDPRRQMETALRGLSSGPDGIHSDLQDLLAQAAPALADAEGLSIQGLRYQAGRLDLDLHLADLQGLDRLKQQLEQKAGWSVDIQSASARDDRVESRILIRSSGS</sequence>
<dbReference type="Pfam" id="PF12693">
    <property type="entry name" value="GspL_C"/>
    <property type="match status" value="1"/>
</dbReference>
<evidence type="ECO:0000256" key="10">
    <source>
        <dbReference type="PIRNR" id="PIRNR015761"/>
    </source>
</evidence>
<dbReference type="EMBL" id="FOAA01000005">
    <property type="protein sequence ID" value="SEK80713.1"/>
    <property type="molecule type" value="Genomic_DNA"/>
</dbReference>
<keyword evidence="5" id="KW-0997">Cell inner membrane</keyword>
<dbReference type="Proteomes" id="UP000199256">
    <property type="component" value="Unassembled WGS sequence"/>
</dbReference>
<evidence type="ECO:0000256" key="4">
    <source>
        <dbReference type="ARBA" id="ARBA00022475"/>
    </source>
</evidence>
<dbReference type="InterPro" id="IPR025691">
    <property type="entry name" value="GspL_pp_dom"/>
</dbReference>
<dbReference type="CDD" id="cd24017">
    <property type="entry name" value="ASKHA_T2SSL_N"/>
    <property type="match status" value="1"/>
</dbReference>
<keyword evidence="14" id="KW-1185">Reference proteome</keyword>
<evidence type="ECO:0000256" key="1">
    <source>
        <dbReference type="ARBA" id="ARBA00004377"/>
    </source>
</evidence>
<gene>
    <name evidence="13" type="ORF">SAMN05444515_105104</name>
</gene>
<keyword evidence="7 10" id="KW-0653">Protein transport</keyword>
<organism evidence="13 14">
    <name type="scientific">Ectothiorhodospira marina</name>
    <dbReference type="NCBI Taxonomy" id="1396821"/>
    <lineage>
        <taxon>Bacteria</taxon>
        <taxon>Pseudomonadati</taxon>
        <taxon>Pseudomonadota</taxon>
        <taxon>Gammaproteobacteria</taxon>
        <taxon>Chromatiales</taxon>
        <taxon>Ectothiorhodospiraceae</taxon>
        <taxon>Ectothiorhodospira</taxon>
    </lineage>
</organism>
<dbReference type="GO" id="GO:0015627">
    <property type="term" value="C:type II protein secretion system complex"/>
    <property type="evidence" value="ECO:0007669"/>
    <property type="project" value="InterPro"/>
</dbReference>
<evidence type="ECO:0000313" key="14">
    <source>
        <dbReference type="Proteomes" id="UP000199256"/>
    </source>
</evidence>
<dbReference type="Pfam" id="PF05134">
    <property type="entry name" value="T2SSL"/>
    <property type="match status" value="1"/>
</dbReference>
<dbReference type="InterPro" id="IPR043129">
    <property type="entry name" value="ATPase_NBD"/>
</dbReference>
<dbReference type="InterPro" id="IPR024230">
    <property type="entry name" value="GspL_cyto_dom"/>
</dbReference>
<evidence type="ECO:0000256" key="2">
    <source>
        <dbReference type="ARBA" id="ARBA00005318"/>
    </source>
</evidence>
<evidence type="ECO:0000256" key="6">
    <source>
        <dbReference type="ARBA" id="ARBA00022692"/>
    </source>
</evidence>
<dbReference type="SUPFAM" id="SSF53067">
    <property type="entry name" value="Actin-like ATPase domain"/>
    <property type="match status" value="1"/>
</dbReference>
<keyword evidence="9" id="KW-0472">Membrane</keyword>
<comment type="similarity">
    <text evidence="2 10">Belongs to the GSP L family.</text>
</comment>
<feature type="domain" description="GspL periplasmic" evidence="12">
    <location>
        <begin position="256"/>
        <end position="410"/>
    </location>
</feature>
<keyword evidence="8" id="KW-1133">Transmembrane helix</keyword>
<evidence type="ECO:0000256" key="9">
    <source>
        <dbReference type="ARBA" id="ARBA00023136"/>
    </source>
</evidence>
<evidence type="ECO:0000256" key="5">
    <source>
        <dbReference type="ARBA" id="ARBA00022519"/>
    </source>
</evidence>
<evidence type="ECO:0000259" key="12">
    <source>
        <dbReference type="Pfam" id="PF12693"/>
    </source>
</evidence>
<dbReference type="GO" id="GO:0005886">
    <property type="term" value="C:plasma membrane"/>
    <property type="evidence" value="ECO:0007669"/>
    <property type="project" value="UniProtKB-SubCell"/>
</dbReference>
<dbReference type="STRING" id="1396821.SAMN05444515_105104"/>
<dbReference type="AlphaFoldDB" id="A0A1H7K1I4"/>
<comment type="subcellular location">
    <subcellularLocation>
        <location evidence="1">Cell inner membrane</location>
        <topology evidence="1">Single-pass membrane protein</topology>
    </subcellularLocation>
</comment>
<evidence type="ECO:0000256" key="8">
    <source>
        <dbReference type="ARBA" id="ARBA00022989"/>
    </source>
</evidence>
<dbReference type="NCBIfam" id="TIGR01709">
    <property type="entry name" value="typeII_sec_gspL"/>
    <property type="match status" value="1"/>
</dbReference>
<name>A0A1H7K1I4_9GAMM</name>
<reference evidence="14" key="1">
    <citation type="submission" date="2016-10" db="EMBL/GenBank/DDBJ databases">
        <authorList>
            <person name="Varghese N."/>
            <person name="Submissions S."/>
        </authorList>
    </citation>
    <scope>NUCLEOTIDE SEQUENCE [LARGE SCALE GENOMIC DNA]</scope>
    <source>
        <strain evidence="14">DSM 241</strain>
    </source>
</reference>
<accession>A0A1H7K1I4</accession>
<dbReference type="GO" id="GO:0015628">
    <property type="term" value="P:protein secretion by the type II secretion system"/>
    <property type="evidence" value="ECO:0007669"/>
    <property type="project" value="InterPro"/>
</dbReference>
<protein>
    <recommendedName>
        <fullName evidence="10">Type II secretion system protein L</fullName>
        <shortName evidence="10">T2SS protein L</shortName>
    </recommendedName>
</protein>
<dbReference type="PIRSF" id="PIRSF015761">
    <property type="entry name" value="Protein_L"/>
    <property type="match status" value="1"/>
</dbReference>
<evidence type="ECO:0000259" key="11">
    <source>
        <dbReference type="Pfam" id="PF05134"/>
    </source>
</evidence>
<proteinExistence type="inferred from homology"/>
<keyword evidence="4" id="KW-1003">Cell membrane</keyword>
<keyword evidence="6" id="KW-0812">Transmembrane</keyword>
<dbReference type="GO" id="GO:0009276">
    <property type="term" value="C:Gram-negative-bacterium-type cell wall"/>
    <property type="evidence" value="ECO:0007669"/>
    <property type="project" value="InterPro"/>
</dbReference>
<feature type="domain" description="GspL cytoplasmic actin-ATPase-like" evidence="11">
    <location>
        <begin position="33"/>
        <end position="173"/>
    </location>
</feature>
<dbReference type="Gene3D" id="3.30.1360.100">
    <property type="entry name" value="General secretion pathway protein M, EpsM"/>
    <property type="match status" value="1"/>
</dbReference>
<dbReference type="InterPro" id="IPR007812">
    <property type="entry name" value="T2SS_protein-GspL"/>
</dbReference>
<comment type="function">
    <text evidence="10">Inner membrane component of the type II secretion system required for the energy-dependent secretion of extracellular factors such as proteases and toxins from the periplasm.</text>
</comment>
<evidence type="ECO:0000256" key="3">
    <source>
        <dbReference type="ARBA" id="ARBA00022448"/>
    </source>
</evidence>
<keyword evidence="3 10" id="KW-0813">Transport</keyword>
<evidence type="ECO:0000256" key="7">
    <source>
        <dbReference type="ARBA" id="ARBA00022927"/>
    </source>
</evidence>
<dbReference type="OrthoDB" id="7011844at2"/>